<dbReference type="Pfam" id="PF12787">
    <property type="entry name" value="EcsC"/>
    <property type="match status" value="1"/>
</dbReference>
<protein>
    <submittedName>
        <fullName evidence="1">EcsC family protein</fullName>
    </submittedName>
</protein>
<accession>A0ABP8CZK0</accession>
<proteinExistence type="predicted"/>
<organism evidence="1 2">
    <name type="scientific">Winogradskyella damuponensis</name>
    <dbReference type="NCBI Taxonomy" id="943939"/>
    <lineage>
        <taxon>Bacteria</taxon>
        <taxon>Pseudomonadati</taxon>
        <taxon>Bacteroidota</taxon>
        <taxon>Flavobacteriia</taxon>
        <taxon>Flavobacteriales</taxon>
        <taxon>Flavobacteriaceae</taxon>
        <taxon>Winogradskyella</taxon>
    </lineage>
</organism>
<evidence type="ECO:0000313" key="1">
    <source>
        <dbReference type="EMBL" id="GAA4245349.1"/>
    </source>
</evidence>
<keyword evidence="2" id="KW-1185">Reference proteome</keyword>
<dbReference type="PANTHER" id="PTHR41260">
    <property type="entry name" value="PROTEIN ECSC"/>
    <property type="match status" value="1"/>
</dbReference>
<name>A0ABP8CZK0_9FLAO</name>
<dbReference type="EMBL" id="BAABCB010000028">
    <property type="protein sequence ID" value="GAA4245349.1"/>
    <property type="molecule type" value="Genomic_DNA"/>
</dbReference>
<evidence type="ECO:0000313" key="2">
    <source>
        <dbReference type="Proteomes" id="UP001501682"/>
    </source>
</evidence>
<gene>
    <name evidence="1" type="ORF">GCM10022292_27320</name>
</gene>
<dbReference type="PANTHER" id="PTHR41260:SF1">
    <property type="entry name" value="PROTEIN ECSC"/>
    <property type="match status" value="1"/>
</dbReference>
<dbReference type="InterPro" id="IPR024787">
    <property type="entry name" value="EcsC"/>
</dbReference>
<comment type="caution">
    <text evidence="1">The sequence shown here is derived from an EMBL/GenBank/DDBJ whole genome shotgun (WGS) entry which is preliminary data.</text>
</comment>
<reference evidence="2" key="1">
    <citation type="journal article" date="2019" name="Int. J. Syst. Evol. Microbiol.">
        <title>The Global Catalogue of Microorganisms (GCM) 10K type strain sequencing project: providing services to taxonomists for standard genome sequencing and annotation.</title>
        <authorList>
            <consortium name="The Broad Institute Genomics Platform"/>
            <consortium name="The Broad Institute Genome Sequencing Center for Infectious Disease"/>
            <person name="Wu L."/>
            <person name="Ma J."/>
        </authorList>
    </citation>
    <scope>NUCLEOTIDE SEQUENCE [LARGE SCALE GENOMIC DNA]</scope>
    <source>
        <strain evidence="2">JCM 17633</strain>
    </source>
</reference>
<sequence length="309" mass="33801">MYRYSIDFVTIAKFYRPIVIKSQILNLTTNTISAEDKQALKHAKMSMQNLGWAIRNVNKIGNTVETGINYVPEKVLVKVQKITESVLLKIIKANLLTIQKNKTFKKPSKNTYKSIVTGTGALSGFFGSSTGFGTAIFASEVTLTTKFLMRTIMDIARSEGEDIYTLEGQMACLQVFALGGDSLDDDGMEASYYTTRMALNSALNNISAAGIKMSLDSLVKGASALGSNAIGNFLSKIATRLSLLISEKFLAQAVPIVGAIGGGGLNYVFVDHFQKMATAHFTIRRLERKYGEAEVKLVYEAINTEVKKN</sequence>
<dbReference type="Proteomes" id="UP001501682">
    <property type="component" value="Unassembled WGS sequence"/>
</dbReference>